<name>A0ACB8WBP3_9TELE</name>
<dbReference type="Proteomes" id="UP000831701">
    <property type="component" value="Chromosome 12"/>
</dbReference>
<evidence type="ECO:0000313" key="1">
    <source>
        <dbReference type="EMBL" id="KAI3364873.1"/>
    </source>
</evidence>
<comment type="caution">
    <text evidence="1">The sequence shown here is derived from an EMBL/GenBank/DDBJ whole genome shotgun (WGS) entry which is preliminary data.</text>
</comment>
<reference evidence="1" key="1">
    <citation type="submission" date="2022-04" db="EMBL/GenBank/DDBJ databases">
        <title>Jade perch genome.</title>
        <authorList>
            <person name="Chao B."/>
        </authorList>
    </citation>
    <scope>NUCLEOTIDE SEQUENCE</scope>
    <source>
        <strain evidence="1">CB-2022</strain>
    </source>
</reference>
<sequence>MNIRPVNASPPLPDLLLVNEREKDEFISSSSDKGLIHIHIYSKRRTDGWTKQRLHRLCSDTTAQEAVMLFSSKYFKTDPTAEDSSVKDLAAARRHSSGRNCLTSTSHARARAAIHATSPASTMSRPVRPAPPEKFSGKSGEGGRRSSEPQGAPWGYREFRRSSSASPVTLVSRAPPPAREETIQLLGCTKLAPEERQRRLKEGACFYCGQPGHRVSSCPLKGQGSPGLRSAWGRGVLEPSPLSLGLKGMGTPLDWSPPLNQVTKFFL</sequence>
<dbReference type="EMBL" id="CM041542">
    <property type="protein sequence ID" value="KAI3364873.1"/>
    <property type="molecule type" value="Genomic_DNA"/>
</dbReference>
<protein>
    <submittedName>
        <fullName evidence="1">Uncharacterized protein</fullName>
    </submittedName>
</protein>
<accession>A0ACB8WBP3</accession>
<proteinExistence type="predicted"/>
<evidence type="ECO:0000313" key="2">
    <source>
        <dbReference type="Proteomes" id="UP000831701"/>
    </source>
</evidence>
<organism evidence="1 2">
    <name type="scientific">Scortum barcoo</name>
    <name type="common">barcoo grunter</name>
    <dbReference type="NCBI Taxonomy" id="214431"/>
    <lineage>
        <taxon>Eukaryota</taxon>
        <taxon>Metazoa</taxon>
        <taxon>Chordata</taxon>
        <taxon>Craniata</taxon>
        <taxon>Vertebrata</taxon>
        <taxon>Euteleostomi</taxon>
        <taxon>Actinopterygii</taxon>
        <taxon>Neopterygii</taxon>
        <taxon>Teleostei</taxon>
        <taxon>Neoteleostei</taxon>
        <taxon>Acanthomorphata</taxon>
        <taxon>Eupercaria</taxon>
        <taxon>Centrarchiformes</taxon>
        <taxon>Terapontoidei</taxon>
        <taxon>Terapontidae</taxon>
        <taxon>Scortum</taxon>
    </lineage>
</organism>
<keyword evidence="2" id="KW-1185">Reference proteome</keyword>
<gene>
    <name evidence="1" type="ORF">L3Q82_000927</name>
</gene>